<dbReference type="InterPro" id="IPR013595">
    <property type="entry name" value="Pept_S33_TAP-like_C"/>
</dbReference>
<dbReference type="Proteomes" id="UP000538196">
    <property type="component" value="Unassembled WGS sequence"/>
</dbReference>
<keyword evidence="3" id="KW-0378">Hydrolase</keyword>
<dbReference type="GO" id="GO:0016787">
    <property type="term" value="F:hydrolase activity"/>
    <property type="evidence" value="ECO:0007669"/>
    <property type="project" value="UniProtKB-KW"/>
</dbReference>
<feature type="domain" description="AB hydrolase-1" evidence="5">
    <location>
        <begin position="113"/>
        <end position="301"/>
    </location>
</feature>
<feature type="domain" description="Peptidase S33 tripeptidyl aminopeptidase-like C-terminal" evidence="6">
    <location>
        <begin position="420"/>
        <end position="522"/>
    </location>
</feature>
<evidence type="ECO:0000313" key="7">
    <source>
        <dbReference type="EMBL" id="MBB2965323.1"/>
    </source>
</evidence>
<dbReference type="RefSeq" id="WP_021759312.1">
    <property type="nucleotide sequence ID" value="NZ_JACHVP010000001.1"/>
</dbReference>
<keyword evidence="4" id="KW-0472">Membrane</keyword>
<evidence type="ECO:0000256" key="4">
    <source>
        <dbReference type="SAM" id="Phobius"/>
    </source>
</evidence>
<sequence>MTTRSARPGARRRTLRLASVAIAAIAAIAALTLSGCVTWFIPPKTAATSTPVQEDVSAALKPFYGQVLKWTSCSGGMQCTTAKAPLKWDDPSAGEIELALIRQKAKGTKQGSLLVNPGGPGASGYDFVKDSVGYATDSTLQDHFDVVGFDPRGVGHSTAVKCYDAKQMDGYLYDITPGVRGSDEWIAANTTSSTEFGAACSKNTGSLLDEVDTVSAARDLDLLRAVLGDTKLNYLGYSYGTYLGAVYADLYPGKTGRLVLDGALDPAASNFDVTKVQAQGFESALRAYLTDCLTQKDCPFDGTVDQGMKTIAALLASVEKSPIRNADGRELGANTLVTAIIYPLYDATAWSYLSQMFESVMRGSASVAFTLADAYNSRDSDGTYSDNSTEAFMAINCLDYSYDADPATMRAQAAELAKDAPVIGPYMAYGDIGCATWPYKTTVKRGPIAAAGSAPILVVGTTNDPATPYVWAKNLAGELENGHLLTYKGEGHTAYNKSNSCVNSTVDDFLVKGTLPADGKTC</sequence>
<reference evidence="7 8" key="1">
    <citation type="submission" date="2020-08" db="EMBL/GenBank/DDBJ databases">
        <title>Sequencing the genomes of 1000 actinobacteria strains.</title>
        <authorList>
            <person name="Klenk H.-P."/>
        </authorList>
    </citation>
    <scope>NUCLEOTIDE SEQUENCE [LARGE SCALE GENOMIC DNA]</scope>
    <source>
        <strain evidence="7 8">DSM 20146</strain>
    </source>
</reference>
<dbReference type="InterPro" id="IPR029058">
    <property type="entry name" value="AB_hydrolase_fold"/>
</dbReference>
<comment type="similarity">
    <text evidence="1">Belongs to the peptidase S33 family.</text>
</comment>
<keyword evidence="4" id="KW-0812">Transmembrane</keyword>
<feature type="transmembrane region" description="Helical" evidence="4">
    <location>
        <begin position="20"/>
        <end position="41"/>
    </location>
</feature>
<evidence type="ECO:0000259" key="6">
    <source>
        <dbReference type="Pfam" id="PF08386"/>
    </source>
</evidence>
<evidence type="ECO:0000256" key="2">
    <source>
        <dbReference type="ARBA" id="ARBA00022729"/>
    </source>
</evidence>
<dbReference type="AlphaFoldDB" id="A0A7W4US73"/>
<evidence type="ECO:0000259" key="5">
    <source>
        <dbReference type="Pfam" id="PF00561"/>
    </source>
</evidence>
<organism evidence="7 8">
    <name type="scientific">Leifsonia aquatica</name>
    <name type="common">Corynebacterium aquaticum</name>
    <dbReference type="NCBI Taxonomy" id="144185"/>
    <lineage>
        <taxon>Bacteria</taxon>
        <taxon>Bacillati</taxon>
        <taxon>Actinomycetota</taxon>
        <taxon>Actinomycetes</taxon>
        <taxon>Micrococcales</taxon>
        <taxon>Microbacteriaceae</taxon>
        <taxon>Leifsonia</taxon>
    </lineage>
</organism>
<evidence type="ECO:0000256" key="1">
    <source>
        <dbReference type="ARBA" id="ARBA00010088"/>
    </source>
</evidence>
<gene>
    <name evidence="7" type="ORF">FHX33_000055</name>
</gene>
<dbReference type="EMBL" id="JACHVP010000001">
    <property type="protein sequence ID" value="MBB2965323.1"/>
    <property type="molecule type" value="Genomic_DNA"/>
</dbReference>
<name>A0A7W4US73_LEIAQ</name>
<protein>
    <submittedName>
        <fullName evidence="7">Pimeloyl-ACP methyl ester carboxylesterase</fullName>
    </submittedName>
</protein>
<keyword evidence="8" id="KW-1185">Reference proteome</keyword>
<proteinExistence type="inferred from homology"/>
<accession>A0A7W4US73</accession>
<dbReference type="PANTHER" id="PTHR43248:SF29">
    <property type="entry name" value="TRIPEPTIDYL AMINOPEPTIDASE"/>
    <property type="match status" value="1"/>
</dbReference>
<dbReference type="PANTHER" id="PTHR43248">
    <property type="entry name" value="2-SUCCINYL-6-HYDROXY-2,4-CYCLOHEXADIENE-1-CARBOXYLATE SYNTHASE"/>
    <property type="match status" value="1"/>
</dbReference>
<keyword evidence="4" id="KW-1133">Transmembrane helix</keyword>
<dbReference type="InterPro" id="IPR051601">
    <property type="entry name" value="Serine_prot/Carboxylest_S33"/>
</dbReference>
<keyword evidence="2" id="KW-0732">Signal</keyword>
<dbReference type="Gene3D" id="3.40.50.1820">
    <property type="entry name" value="alpha/beta hydrolase"/>
    <property type="match status" value="1"/>
</dbReference>
<evidence type="ECO:0000256" key="3">
    <source>
        <dbReference type="ARBA" id="ARBA00022801"/>
    </source>
</evidence>
<dbReference type="Pfam" id="PF08386">
    <property type="entry name" value="Abhydrolase_4"/>
    <property type="match status" value="1"/>
</dbReference>
<dbReference type="InterPro" id="IPR000073">
    <property type="entry name" value="AB_hydrolase_1"/>
</dbReference>
<dbReference type="Pfam" id="PF00561">
    <property type="entry name" value="Abhydrolase_1"/>
    <property type="match status" value="1"/>
</dbReference>
<dbReference type="SUPFAM" id="SSF53474">
    <property type="entry name" value="alpha/beta-Hydrolases"/>
    <property type="match status" value="1"/>
</dbReference>
<comment type="caution">
    <text evidence="7">The sequence shown here is derived from an EMBL/GenBank/DDBJ whole genome shotgun (WGS) entry which is preliminary data.</text>
</comment>
<evidence type="ECO:0000313" key="8">
    <source>
        <dbReference type="Proteomes" id="UP000538196"/>
    </source>
</evidence>